<keyword evidence="6 8" id="KW-1133">Transmembrane helix</keyword>
<protein>
    <submittedName>
        <fullName evidence="9">Iron complex transport system permease protein</fullName>
    </submittedName>
</protein>
<evidence type="ECO:0000256" key="2">
    <source>
        <dbReference type="ARBA" id="ARBA00007935"/>
    </source>
</evidence>
<dbReference type="CDD" id="cd06550">
    <property type="entry name" value="TM_ABC_iron-siderophores_like"/>
    <property type="match status" value="1"/>
</dbReference>
<comment type="subcellular location">
    <subcellularLocation>
        <location evidence="1">Cell membrane</location>
        <topology evidence="1">Multi-pass membrane protein</topology>
    </subcellularLocation>
</comment>
<comment type="similarity">
    <text evidence="2">Belongs to the binding-protein-dependent transport system permease family. FecCD subfamily.</text>
</comment>
<dbReference type="InterPro" id="IPR000522">
    <property type="entry name" value="ABC_transptr_permease_BtuC"/>
</dbReference>
<sequence>MKTGKKTGNLFWGLCYLGLLIVLILSVLAAITFGNAEITVSQVYGVLFYKLFHLEQYKAFSSGAIHDVVWLIRFPRVLLAIAIGIGLSVCGDVMQAVVKNPLADPYVLGISSGASFGATLAIMLGIGSLFGNDFTGVMAFLGALGSSFLVISLSNIGGKAKTGKLILAGMAVGSICSAFSNFVLYIANDRNATAEVTFWTMGSLAGAKWGIVKVVLPIMILGALFFWTQSRNLNLMLLGEDTAITLGTDLRTARILYLILVSVMVGFAVFSSGIIGFVGLIIPHAVRMVTGTDHKKLIPTSALVGSIFLVWADVASRVILKHSELPIGILISLIGAPCFVILMLRKSYGFGGKKT</sequence>
<evidence type="ECO:0000256" key="5">
    <source>
        <dbReference type="ARBA" id="ARBA00022692"/>
    </source>
</evidence>
<dbReference type="Pfam" id="PF01032">
    <property type="entry name" value="FecCD"/>
    <property type="match status" value="1"/>
</dbReference>
<evidence type="ECO:0000256" key="8">
    <source>
        <dbReference type="SAM" id="Phobius"/>
    </source>
</evidence>
<feature type="transmembrane region" description="Helical" evidence="8">
    <location>
        <begin position="106"/>
        <end position="130"/>
    </location>
</feature>
<dbReference type="InterPro" id="IPR037294">
    <property type="entry name" value="ABC_BtuC-like"/>
</dbReference>
<keyword evidence="7 8" id="KW-0472">Membrane</keyword>
<dbReference type="Gene3D" id="1.10.3470.10">
    <property type="entry name" value="ABC transporter involved in vitamin B12 uptake, BtuC"/>
    <property type="match status" value="1"/>
</dbReference>
<keyword evidence="3" id="KW-0813">Transport</keyword>
<organism evidence="9 10">
    <name type="scientific">Anaerocolumna jejuensis DSM 15929</name>
    <dbReference type="NCBI Taxonomy" id="1121322"/>
    <lineage>
        <taxon>Bacteria</taxon>
        <taxon>Bacillati</taxon>
        <taxon>Bacillota</taxon>
        <taxon>Clostridia</taxon>
        <taxon>Lachnospirales</taxon>
        <taxon>Lachnospiraceae</taxon>
        <taxon>Anaerocolumna</taxon>
    </lineage>
</organism>
<evidence type="ECO:0000313" key="10">
    <source>
        <dbReference type="Proteomes" id="UP000184386"/>
    </source>
</evidence>
<dbReference type="GO" id="GO:0033214">
    <property type="term" value="P:siderophore-iron import into cell"/>
    <property type="evidence" value="ECO:0007669"/>
    <property type="project" value="TreeGrafter"/>
</dbReference>
<feature type="transmembrane region" description="Helical" evidence="8">
    <location>
        <begin position="327"/>
        <end position="344"/>
    </location>
</feature>
<evidence type="ECO:0000256" key="7">
    <source>
        <dbReference type="ARBA" id="ARBA00023136"/>
    </source>
</evidence>
<proteinExistence type="inferred from homology"/>
<dbReference type="Proteomes" id="UP000184386">
    <property type="component" value="Unassembled WGS sequence"/>
</dbReference>
<feature type="transmembrane region" description="Helical" evidence="8">
    <location>
        <begin position="136"/>
        <end position="153"/>
    </location>
</feature>
<dbReference type="PANTHER" id="PTHR30472:SF25">
    <property type="entry name" value="ABC TRANSPORTER PERMEASE PROTEIN MJ0876-RELATED"/>
    <property type="match status" value="1"/>
</dbReference>
<name>A0A1M6VUY6_9FIRM</name>
<dbReference type="RefSeq" id="WP_073278154.1">
    <property type="nucleotide sequence ID" value="NZ_FRAC01000018.1"/>
</dbReference>
<dbReference type="AlphaFoldDB" id="A0A1M6VUY6"/>
<evidence type="ECO:0000256" key="3">
    <source>
        <dbReference type="ARBA" id="ARBA00022448"/>
    </source>
</evidence>
<dbReference type="EMBL" id="FRAC01000018">
    <property type="protein sequence ID" value="SHK85241.1"/>
    <property type="molecule type" value="Genomic_DNA"/>
</dbReference>
<evidence type="ECO:0000256" key="6">
    <source>
        <dbReference type="ARBA" id="ARBA00022989"/>
    </source>
</evidence>
<dbReference type="SUPFAM" id="SSF81345">
    <property type="entry name" value="ABC transporter involved in vitamin B12 uptake, BtuC"/>
    <property type="match status" value="1"/>
</dbReference>
<feature type="transmembrane region" description="Helical" evidence="8">
    <location>
        <begin position="165"/>
        <end position="187"/>
    </location>
</feature>
<feature type="transmembrane region" description="Helical" evidence="8">
    <location>
        <begin position="207"/>
        <end position="227"/>
    </location>
</feature>
<accession>A0A1M6VUY6</accession>
<dbReference type="OrthoDB" id="9792889at2"/>
<dbReference type="STRING" id="1121322.SAMN02745136_03517"/>
<feature type="transmembrane region" description="Helical" evidence="8">
    <location>
        <begin position="77"/>
        <end position="94"/>
    </location>
</feature>
<dbReference type="PANTHER" id="PTHR30472">
    <property type="entry name" value="FERRIC ENTEROBACTIN TRANSPORT SYSTEM PERMEASE PROTEIN"/>
    <property type="match status" value="1"/>
</dbReference>
<dbReference type="GO" id="GO:0005886">
    <property type="term" value="C:plasma membrane"/>
    <property type="evidence" value="ECO:0007669"/>
    <property type="project" value="UniProtKB-SubCell"/>
</dbReference>
<gene>
    <name evidence="9" type="ORF">SAMN02745136_03517</name>
</gene>
<keyword evidence="4" id="KW-1003">Cell membrane</keyword>
<evidence type="ECO:0000313" key="9">
    <source>
        <dbReference type="EMBL" id="SHK85241.1"/>
    </source>
</evidence>
<keyword evidence="5 8" id="KW-0812">Transmembrane</keyword>
<dbReference type="FunFam" id="1.10.3470.10:FF:000001">
    <property type="entry name" value="Vitamin B12 ABC transporter permease BtuC"/>
    <property type="match status" value="1"/>
</dbReference>
<dbReference type="GO" id="GO:0022857">
    <property type="term" value="F:transmembrane transporter activity"/>
    <property type="evidence" value="ECO:0007669"/>
    <property type="project" value="InterPro"/>
</dbReference>
<keyword evidence="10" id="KW-1185">Reference proteome</keyword>
<evidence type="ECO:0000256" key="4">
    <source>
        <dbReference type="ARBA" id="ARBA00022475"/>
    </source>
</evidence>
<reference evidence="9 10" key="1">
    <citation type="submission" date="2016-11" db="EMBL/GenBank/DDBJ databases">
        <authorList>
            <person name="Jaros S."/>
            <person name="Januszkiewicz K."/>
            <person name="Wedrychowicz H."/>
        </authorList>
    </citation>
    <scope>NUCLEOTIDE SEQUENCE [LARGE SCALE GENOMIC DNA]</scope>
    <source>
        <strain evidence="9 10">DSM 15929</strain>
    </source>
</reference>
<feature type="transmembrane region" description="Helical" evidence="8">
    <location>
        <begin position="255"/>
        <end position="282"/>
    </location>
</feature>
<feature type="transmembrane region" description="Helical" evidence="8">
    <location>
        <begin position="302"/>
        <end position="320"/>
    </location>
</feature>
<evidence type="ECO:0000256" key="1">
    <source>
        <dbReference type="ARBA" id="ARBA00004651"/>
    </source>
</evidence>